<organism evidence="1 2">
    <name type="scientific">Panagrolaimus davidi</name>
    <dbReference type="NCBI Taxonomy" id="227884"/>
    <lineage>
        <taxon>Eukaryota</taxon>
        <taxon>Metazoa</taxon>
        <taxon>Ecdysozoa</taxon>
        <taxon>Nematoda</taxon>
        <taxon>Chromadorea</taxon>
        <taxon>Rhabditida</taxon>
        <taxon>Tylenchina</taxon>
        <taxon>Panagrolaimomorpha</taxon>
        <taxon>Panagrolaimoidea</taxon>
        <taxon>Panagrolaimidae</taxon>
        <taxon>Panagrolaimus</taxon>
    </lineage>
</organism>
<evidence type="ECO:0000313" key="1">
    <source>
        <dbReference type="Proteomes" id="UP000887578"/>
    </source>
</evidence>
<proteinExistence type="predicted"/>
<evidence type="ECO:0000313" key="2">
    <source>
        <dbReference type="WBParaSite" id="PDA_v2.g20125.t1"/>
    </source>
</evidence>
<accession>A0A914PPW5</accession>
<dbReference type="Proteomes" id="UP000887578">
    <property type="component" value="Unplaced"/>
</dbReference>
<protein>
    <submittedName>
        <fullName evidence="2">Gag protein</fullName>
    </submittedName>
</protein>
<dbReference type="WBParaSite" id="PDA_v2.g20125.t1">
    <property type="protein sequence ID" value="PDA_v2.g20125.t1"/>
    <property type="gene ID" value="PDA_v2.g20125"/>
</dbReference>
<name>A0A914PPW5_9BILA</name>
<reference evidence="2" key="1">
    <citation type="submission" date="2022-11" db="UniProtKB">
        <authorList>
            <consortium name="WormBaseParasite"/>
        </authorList>
    </citation>
    <scope>IDENTIFICATION</scope>
</reference>
<dbReference type="AlphaFoldDB" id="A0A914PPW5"/>
<keyword evidence="1" id="KW-1185">Reference proteome</keyword>
<sequence>MAEKNVEAILQQLADSQEQLQDLIAATAKPQPPSTPMIPKFEHDPAEAHSAALWFDRLASIYRTLSLTNEQKVAYAVAALDTSTYKRVARALLPKKLSSLTDIAALETKMVELFDRKESLFAKRYAHFQMEWKGPEHESVPEFFARIRESTAAIEPAKLDENAIQTLTDIMAMKHPALEGFRIQLLNMLNKDPATKLDACETAIMASLQTQREQKLPMGVSVNYVKKINGNRPKSKPAAGEKKTTCFRCGQSQVINNLHVDSKHPRCAKNSLCKTASLLCWTFAIHAKASL</sequence>